<feature type="region of interest" description="Disordered" evidence="7">
    <location>
        <begin position="732"/>
        <end position="755"/>
    </location>
</feature>
<dbReference type="PROSITE" id="PS52027">
    <property type="entry name" value="ZF_C2HC_C3H"/>
    <property type="match status" value="3"/>
</dbReference>
<feature type="domain" description="C2HC/C3H-type" evidence="8">
    <location>
        <begin position="626"/>
        <end position="655"/>
    </location>
</feature>
<comment type="caution">
    <text evidence="9">The sequence shown here is derived from an EMBL/GenBank/DDBJ whole genome shotgun (WGS) entry which is preliminary data.</text>
</comment>
<feature type="compositionally biased region" description="Basic and acidic residues" evidence="7">
    <location>
        <begin position="346"/>
        <end position="355"/>
    </location>
</feature>
<gene>
    <name evidence="9" type="ORF">SmJEL517_g04552</name>
</gene>
<feature type="region of interest" description="Disordered" evidence="7">
    <location>
        <begin position="774"/>
        <end position="806"/>
    </location>
</feature>
<reference evidence="9 10" key="1">
    <citation type="journal article" date="2019" name="Sci. Rep.">
        <title>Comparative genomics of chytrid fungi reveal insights into the obligate biotrophic and pathogenic lifestyle of Synchytrium endobioticum.</title>
        <authorList>
            <person name="van de Vossenberg B.T.L.H."/>
            <person name="Warris S."/>
            <person name="Nguyen H.D.T."/>
            <person name="van Gent-Pelzer M.P.E."/>
            <person name="Joly D.L."/>
            <person name="van de Geest H.C."/>
            <person name="Bonants P.J.M."/>
            <person name="Smith D.S."/>
            <person name="Levesque C.A."/>
            <person name="van der Lee T.A.J."/>
        </authorList>
    </citation>
    <scope>NUCLEOTIDE SEQUENCE [LARGE SCALE GENOMIC DNA]</scope>
    <source>
        <strain evidence="9 10">JEL517</strain>
    </source>
</reference>
<dbReference type="InterPro" id="IPR026104">
    <property type="entry name" value="ZNF_C2HC_dom_1C"/>
</dbReference>
<comment type="similarity">
    <text evidence="1">Belongs to the ZC2HC1 family.</text>
</comment>
<evidence type="ECO:0000256" key="4">
    <source>
        <dbReference type="ARBA" id="ARBA00022833"/>
    </source>
</evidence>
<keyword evidence="10" id="KW-1185">Reference proteome</keyword>
<feature type="region of interest" description="Disordered" evidence="7">
    <location>
        <begin position="1"/>
        <end position="50"/>
    </location>
</feature>
<dbReference type="PANTHER" id="PTHR14649">
    <property type="entry name" value="ZINC FINGER C2HC DOMAIN-CONTAINING PROTEIN 1C"/>
    <property type="match status" value="1"/>
</dbReference>
<organism evidence="9 10">
    <name type="scientific">Synchytrium microbalum</name>
    <dbReference type="NCBI Taxonomy" id="1806994"/>
    <lineage>
        <taxon>Eukaryota</taxon>
        <taxon>Fungi</taxon>
        <taxon>Fungi incertae sedis</taxon>
        <taxon>Chytridiomycota</taxon>
        <taxon>Chytridiomycota incertae sedis</taxon>
        <taxon>Chytridiomycetes</taxon>
        <taxon>Synchytriales</taxon>
        <taxon>Synchytriaceae</taxon>
        <taxon>Synchytrium</taxon>
    </lineage>
</organism>
<name>A0A507C2R9_9FUNG</name>
<keyword evidence="5" id="KW-0175">Coiled coil</keyword>
<evidence type="ECO:0000256" key="6">
    <source>
        <dbReference type="PROSITE-ProRule" id="PRU01371"/>
    </source>
</evidence>
<feature type="compositionally biased region" description="Polar residues" evidence="7">
    <location>
        <begin position="451"/>
        <end position="465"/>
    </location>
</feature>
<protein>
    <recommendedName>
        <fullName evidence="8">C2HC/C3H-type domain-containing protein</fullName>
    </recommendedName>
</protein>
<dbReference type="GeneID" id="42005777"/>
<dbReference type="InterPro" id="IPR049899">
    <property type="entry name" value="Znf_C2HC_C3H"/>
</dbReference>
<evidence type="ECO:0000256" key="7">
    <source>
        <dbReference type="SAM" id="MobiDB-lite"/>
    </source>
</evidence>
<feature type="compositionally biased region" description="Basic and acidic residues" evidence="7">
    <location>
        <begin position="697"/>
        <end position="712"/>
    </location>
</feature>
<dbReference type="PANTHER" id="PTHR14649:SF1">
    <property type="entry name" value="ZINC FINGER C2HC DOMAIN-CONTAINING PROTEIN 1C"/>
    <property type="match status" value="1"/>
</dbReference>
<feature type="compositionally biased region" description="Low complexity" evidence="7">
    <location>
        <begin position="154"/>
        <end position="168"/>
    </location>
</feature>
<feature type="region of interest" description="Disordered" evidence="7">
    <location>
        <begin position="496"/>
        <end position="617"/>
    </location>
</feature>
<evidence type="ECO:0000259" key="8">
    <source>
        <dbReference type="PROSITE" id="PS52027"/>
    </source>
</evidence>
<evidence type="ECO:0000313" key="10">
    <source>
        <dbReference type="Proteomes" id="UP000319731"/>
    </source>
</evidence>
<evidence type="ECO:0000256" key="3">
    <source>
        <dbReference type="ARBA" id="ARBA00022771"/>
    </source>
</evidence>
<proteinExistence type="inferred from homology"/>
<feature type="compositionally biased region" description="Polar residues" evidence="7">
    <location>
        <begin position="510"/>
        <end position="525"/>
    </location>
</feature>
<feature type="region of interest" description="Disordered" evidence="7">
    <location>
        <begin position="345"/>
        <end position="378"/>
    </location>
</feature>
<keyword evidence="2" id="KW-0479">Metal-binding</keyword>
<evidence type="ECO:0000313" key="9">
    <source>
        <dbReference type="EMBL" id="TPX32374.1"/>
    </source>
</evidence>
<accession>A0A507C2R9</accession>
<feature type="compositionally biased region" description="Basic residues" evidence="7">
    <location>
        <begin position="409"/>
        <end position="418"/>
    </location>
</feature>
<feature type="compositionally biased region" description="Low complexity" evidence="7">
    <location>
        <begin position="210"/>
        <end position="233"/>
    </location>
</feature>
<feature type="domain" description="C2HC/C3H-type" evidence="8">
    <location>
        <begin position="751"/>
        <end position="780"/>
    </location>
</feature>
<evidence type="ECO:0000256" key="5">
    <source>
        <dbReference type="ARBA" id="ARBA00023054"/>
    </source>
</evidence>
<feature type="compositionally biased region" description="Basic and acidic residues" evidence="7">
    <location>
        <begin position="299"/>
        <end position="310"/>
    </location>
</feature>
<dbReference type="EMBL" id="QEAO01000031">
    <property type="protein sequence ID" value="TPX32374.1"/>
    <property type="molecule type" value="Genomic_DNA"/>
</dbReference>
<dbReference type="Pfam" id="PF13913">
    <property type="entry name" value="zf-C2HC_2"/>
    <property type="match status" value="3"/>
</dbReference>
<feature type="compositionally biased region" description="Basic and acidic residues" evidence="7">
    <location>
        <begin position="569"/>
        <end position="579"/>
    </location>
</feature>
<evidence type="ECO:0000256" key="1">
    <source>
        <dbReference type="ARBA" id="ARBA00010843"/>
    </source>
</evidence>
<dbReference type="RefSeq" id="XP_031023599.1">
    <property type="nucleotide sequence ID" value="XM_031170480.1"/>
</dbReference>
<feature type="compositionally biased region" description="Low complexity" evidence="7">
    <location>
        <begin position="8"/>
        <end position="21"/>
    </location>
</feature>
<sequence>MATVQRGPQSSQPHSLSKSSPRTTGLPSPSPMSPTKIPTRATSIHTPSVMDDLRGKYQSQLQNKLMEARKQGSLSREFDHSTMKPAAVTYSSRGQVSEYASGNDFTSMQQQMQQQPDYPENDLVTRRGTLRAFFAEVRQRLANGEEAPPMPSFSSKTTASSNQQQSTQPGKRDSYIGNDKPIREFSSNPTSRSVGVARPRVTSIWGGVESGSAIQQQHQQVIQSPSSQSHSPANRSIPDPYGPRGSMIPSPQTAPSRGAPWSPVTSAAPRDAFATRPARSAPLNNTSNNHTPPPVKWDANGHKLGPDGKPVRRTKSHVTPNSQRAPLVNESVSAIIPPATNFMEAAESHRPEKKSTATVKRHTSLHNNKAAEEVASYSGSMGLAVDTLRDDNVESSASTLAPSAMQKLARSKSSKSRPPRVEDSYDEPVVESPAPKSKSSRRPPQVKTDFDTSISAPTSPSTLDDNINDGRVPCHVCHRRFAGDRLQKHQVICEKSAAKKSGGGGADFDTYNNVEPKSPTRQQQGNSSNSNSPTRQEYEEPSTPTLVRKPAIRRQNKSPPAATQQQQKDAQDAIRHTEFRSSSPPIPTLQKKPAGAINSFDEYPIAPSNNPNPFGPEAVAPARNLHFEECRACGRSFAPDRIEKHESICGKPATNKKRKVFDPRAMRAKGTELEEYAGSSGNSGLKKKNSMGAKKSAAAERPIEAKGGESSWRDKHDELIKALRAAKGLQNHLAAGGKASDLPPPEPAKNNGVECPHCSRKFAVASLERHEPICAKTVHKPNGPPGKRGGASKASTKPNPNAPMRR</sequence>
<dbReference type="OrthoDB" id="10255185at2759"/>
<dbReference type="AlphaFoldDB" id="A0A507C2R9"/>
<dbReference type="GO" id="GO:0008270">
    <property type="term" value="F:zinc ion binding"/>
    <property type="evidence" value="ECO:0007669"/>
    <property type="project" value="UniProtKB-KW"/>
</dbReference>
<feature type="domain" description="C2HC/C3H-type" evidence="8">
    <location>
        <begin position="470"/>
        <end position="499"/>
    </location>
</feature>
<keyword evidence="3 6" id="KW-0863">Zinc-finger</keyword>
<dbReference type="Proteomes" id="UP000319731">
    <property type="component" value="Unassembled WGS sequence"/>
</dbReference>
<feature type="region of interest" description="Disordered" evidence="7">
    <location>
        <begin position="394"/>
        <end position="472"/>
    </location>
</feature>
<keyword evidence="4" id="KW-0862">Zinc</keyword>
<dbReference type="Gene3D" id="3.30.160.60">
    <property type="entry name" value="Classic Zinc Finger"/>
    <property type="match status" value="3"/>
</dbReference>
<feature type="region of interest" description="Disordered" evidence="7">
    <location>
        <begin position="670"/>
        <end position="712"/>
    </location>
</feature>
<evidence type="ECO:0000256" key="2">
    <source>
        <dbReference type="ARBA" id="ARBA00022723"/>
    </source>
</evidence>
<feature type="region of interest" description="Disordered" evidence="7">
    <location>
        <begin position="140"/>
        <end position="331"/>
    </location>
</feature>